<gene>
    <name evidence="4" type="ORF">TVAG_254060</name>
</gene>
<dbReference type="KEGG" id="tva:5463800"/>
<dbReference type="Pfam" id="PF00005">
    <property type="entry name" value="ABC_tran"/>
    <property type="match status" value="1"/>
</dbReference>
<proteinExistence type="predicted"/>
<dbReference type="InterPro" id="IPR003439">
    <property type="entry name" value="ABC_transporter-like_ATP-bd"/>
</dbReference>
<keyword evidence="5" id="KW-1185">Reference proteome</keyword>
<keyword evidence="1" id="KW-0813">Transport</keyword>
<feature type="domain" description="ABC transporter" evidence="3">
    <location>
        <begin position="6"/>
        <end position="39"/>
    </location>
</feature>
<dbReference type="AlphaFoldDB" id="A2DMS3"/>
<sequence length="194" mass="21717">MEPLLDRLPSTLSAGQKRIVSTAMAFIGSPPLVILDEPTVGVDVRKRQLVWNIASYFKNTTTIIASHSLEEGEAVASRLFVMEAGKLKFQGTPSELREEYHCGYRLKVIANEDDEEDMDEIVNQLLELTKTVIEDAAIDFERGDSIMLPVCDQIPQLMKTLDEKIGSLKVTGFTISIENLEHVMLRMIANGDEY</sequence>
<dbReference type="OMA" id="REEYHCG"/>
<dbReference type="Proteomes" id="UP000001542">
    <property type="component" value="Unassembled WGS sequence"/>
</dbReference>
<dbReference type="SUPFAM" id="SSF52540">
    <property type="entry name" value="P-loop containing nucleoside triphosphate hydrolases"/>
    <property type="match status" value="1"/>
</dbReference>
<evidence type="ECO:0000313" key="5">
    <source>
        <dbReference type="Proteomes" id="UP000001542"/>
    </source>
</evidence>
<dbReference type="PANTHER" id="PTHR19229">
    <property type="entry name" value="ATP-BINDING CASSETTE TRANSPORTER SUBFAMILY A ABCA"/>
    <property type="match status" value="1"/>
</dbReference>
<dbReference type="STRING" id="5722.A2DMS3"/>
<dbReference type="InterPro" id="IPR027417">
    <property type="entry name" value="P-loop_NTPase"/>
</dbReference>
<dbReference type="Gene3D" id="3.40.50.300">
    <property type="entry name" value="P-loop containing nucleotide triphosphate hydrolases"/>
    <property type="match status" value="1"/>
</dbReference>
<dbReference type="PANTHER" id="PTHR19229:SF36">
    <property type="entry name" value="ATP-BINDING CASSETTE SUB-FAMILY A MEMBER 2"/>
    <property type="match status" value="1"/>
</dbReference>
<evidence type="ECO:0000256" key="2">
    <source>
        <dbReference type="ARBA" id="ARBA00022737"/>
    </source>
</evidence>
<dbReference type="VEuPathDB" id="TrichDB:TVAG_299600"/>
<evidence type="ECO:0000313" key="4">
    <source>
        <dbReference type="EMBL" id="EAY18294.1"/>
    </source>
</evidence>
<dbReference type="GO" id="GO:0016020">
    <property type="term" value="C:membrane"/>
    <property type="evidence" value="ECO:0007669"/>
    <property type="project" value="InterPro"/>
</dbReference>
<dbReference type="eggNOG" id="KOG0059">
    <property type="taxonomic scope" value="Eukaryota"/>
</dbReference>
<name>A2DMS3_TRIV3</name>
<organism evidence="4 5">
    <name type="scientific">Trichomonas vaginalis (strain ATCC PRA-98 / G3)</name>
    <dbReference type="NCBI Taxonomy" id="412133"/>
    <lineage>
        <taxon>Eukaryota</taxon>
        <taxon>Metamonada</taxon>
        <taxon>Parabasalia</taxon>
        <taxon>Trichomonadida</taxon>
        <taxon>Trichomonadidae</taxon>
        <taxon>Trichomonas</taxon>
    </lineage>
</organism>
<reference evidence="4" key="2">
    <citation type="journal article" date="2007" name="Science">
        <title>Draft genome sequence of the sexually transmitted pathogen Trichomonas vaginalis.</title>
        <authorList>
            <person name="Carlton J.M."/>
            <person name="Hirt R.P."/>
            <person name="Silva J.C."/>
            <person name="Delcher A.L."/>
            <person name="Schatz M."/>
            <person name="Zhao Q."/>
            <person name="Wortman J.R."/>
            <person name="Bidwell S.L."/>
            <person name="Alsmark U.C.M."/>
            <person name="Besteiro S."/>
            <person name="Sicheritz-Ponten T."/>
            <person name="Noel C.J."/>
            <person name="Dacks J.B."/>
            <person name="Foster P.G."/>
            <person name="Simillion C."/>
            <person name="Van de Peer Y."/>
            <person name="Miranda-Saavedra D."/>
            <person name="Barton G.J."/>
            <person name="Westrop G.D."/>
            <person name="Mueller S."/>
            <person name="Dessi D."/>
            <person name="Fiori P.L."/>
            <person name="Ren Q."/>
            <person name="Paulsen I."/>
            <person name="Zhang H."/>
            <person name="Bastida-Corcuera F.D."/>
            <person name="Simoes-Barbosa A."/>
            <person name="Brown M.T."/>
            <person name="Hayes R.D."/>
            <person name="Mukherjee M."/>
            <person name="Okumura C.Y."/>
            <person name="Schneider R."/>
            <person name="Smith A.J."/>
            <person name="Vanacova S."/>
            <person name="Villalvazo M."/>
            <person name="Haas B.J."/>
            <person name="Pertea M."/>
            <person name="Feldblyum T.V."/>
            <person name="Utterback T.R."/>
            <person name="Shu C.L."/>
            <person name="Osoegawa K."/>
            <person name="de Jong P.J."/>
            <person name="Hrdy I."/>
            <person name="Horvathova L."/>
            <person name="Zubacova Z."/>
            <person name="Dolezal P."/>
            <person name="Malik S.B."/>
            <person name="Logsdon J.M. Jr."/>
            <person name="Henze K."/>
            <person name="Gupta A."/>
            <person name="Wang C.C."/>
            <person name="Dunne R.L."/>
            <person name="Upcroft J.A."/>
            <person name="Upcroft P."/>
            <person name="White O."/>
            <person name="Salzberg S.L."/>
            <person name="Tang P."/>
            <person name="Chiu C.-H."/>
            <person name="Lee Y.-S."/>
            <person name="Embley T.M."/>
            <person name="Coombs G.H."/>
            <person name="Mottram J.C."/>
            <person name="Tachezy J."/>
            <person name="Fraser-Liggett C.M."/>
            <person name="Johnson P.J."/>
        </authorList>
    </citation>
    <scope>NUCLEOTIDE SEQUENCE [LARGE SCALE GENOMIC DNA]</scope>
    <source>
        <strain evidence="4">G3</strain>
    </source>
</reference>
<accession>A2DMS3</accession>
<dbReference type="InParanoid" id="A2DMS3"/>
<reference evidence="4" key="1">
    <citation type="submission" date="2006-10" db="EMBL/GenBank/DDBJ databases">
        <authorList>
            <person name="Amadeo P."/>
            <person name="Zhao Q."/>
            <person name="Wortman J."/>
            <person name="Fraser-Liggett C."/>
            <person name="Carlton J."/>
        </authorList>
    </citation>
    <scope>NUCLEOTIDE SEQUENCE</scope>
    <source>
        <strain evidence="4">G3</strain>
    </source>
</reference>
<keyword evidence="2" id="KW-0677">Repeat</keyword>
<dbReference type="GO" id="GO:0005524">
    <property type="term" value="F:ATP binding"/>
    <property type="evidence" value="ECO:0007669"/>
    <property type="project" value="InterPro"/>
</dbReference>
<evidence type="ECO:0000256" key="1">
    <source>
        <dbReference type="ARBA" id="ARBA00022448"/>
    </source>
</evidence>
<dbReference type="EMBL" id="DS113220">
    <property type="protein sequence ID" value="EAY18294.1"/>
    <property type="molecule type" value="Genomic_DNA"/>
</dbReference>
<dbReference type="VEuPathDB" id="TrichDB:TVAGG3_0059290"/>
<evidence type="ECO:0000259" key="3">
    <source>
        <dbReference type="Pfam" id="PF00005"/>
    </source>
</evidence>
<dbReference type="RefSeq" id="XP_001579280.1">
    <property type="nucleotide sequence ID" value="XM_001579230.1"/>
</dbReference>
<dbReference type="GO" id="GO:0016887">
    <property type="term" value="F:ATP hydrolysis activity"/>
    <property type="evidence" value="ECO:0007669"/>
    <property type="project" value="InterPro"/>
</dbReference>
<dbReference type="OrthoDB" id="10255969at2759"/>
<dbReference type="InterPro" id="IPR026082">
    <property type="entry name" value="ABCA"/>
</dbReference>
<dbReference type="GO" id="GO:0140359">
    <property type="term" value="F:ABC-type transporter activity"/>
    <property type="evidence" value="ECO:0007669"/>
    <property type="project" value="InterPro"/>
</dbReference>
<protein>
    <recommendedName>
        <fullName evidence="3">ABC transporter domain-containing protein</fullName>
    </recommendedName>
</protein>